<proteinExistence type="predicted"/>
<name>A0AA36DW16_CYLNA</name>
<feature type="compositionally biased region" description="Basic and acidic residues" evidence="1">
    <location>
        <begin position="37"/>
        <end position="48"/>
    </location>
</feature>
<feature type="compositionally biased region" description="Acidic residues" evidence="1">
    <location>
        <begin position="60"/>
        <end position="70"/>
    </location>
</feature>
<reference evidence="2" key="1">
    <citation type="submission" date="2023-07" db="EMBL/GenBank/DDBJ databases">
        <authorList>
            <consortium name="CYATHOMIX"/>
        </authorList>
    </citation>
    <scope>NUCLEOTIDE SEQUENCE</scope>
    <source>
        <strain evidence="2">N/A</strain>
    </source>
</reference>
<organism evidence="2 3">
    <name type="scientific">Cylicocyclus nassatus</name>
    <name type="common">Nematode worm</name>
    <dbReference type="NCBI Taxonomy" id="53992"/>
    <lineage>
        <taxon>Eukaryota</taxon>
        <taxon>Metazoa</taxon>
        <taxon>Ecdysozoa</taxon>
        <taxon>Nematoda</taxon>
        <taxon>Chromadorea</taxon>
        <taxon>Rhabditida</taxon>
        <taxon>Rhabditina</taxon>
        <taxon>Rhabditomorpha</taxon>
        <taxon>Strongyloidea</taxon>
        <taxon>Strongylidae</taxon>
        <taxon>Cylicocyclus</taxon>
    </lineage>
</organism>
<protein>
    <submittedName>
        <fullName evidence="2">Uncharacterized protein</fullName>
    </submittedName>
</protein>
<keyword evidence="3" id="KW-1185">Reference proteome</keyword>
<evidence type="ECO:0000256" key="1">
    <source>
        <dbReference type="SAM" id="MobiDB-lite"/>
    </source>
</evidence>
<evidence type="ECO:0000313" key="3">
    <source>
        <dbReference type="Proteomes" id="UP001176961"/>
    </source>
</evidence>
<dbReference type="AlphaFoldDB" id="A0AA36DW16"/>
<evidence type="ECO:0000313" key="2">
    <source>
        <dbReference type="EMBL" id="CAJ0593730.1"/>
    </source>
</evidence>
<comment type="caution">
    <text evidence="2">The sequence shown here is derived from an EMBL/GenBank/DDBJ whole genome shotgun (WGS) entry which is preliminary data.</text>
</comment>
<dbReference type="Proteomes" id="UP001176961">
    <property type="component" value="Unassembled WGS sequence"/>
</dbReference>
<dbReference type="EMBL" id="CATQJL010000112">
    <property type="protein sequence ID" value="CAJ0593730.1"/>
    <property type="molecule type" value="Genomic_DNA"/>
</dbReference>
<feature type="region of interest" description="Disordered" evidence="1">
    <location>
        <begin position="1"/>
        <end position="70"/>
    </location>
</feature>
<gene>
    <name evidence="2" type="ORF">CYNAS_LOCUS5713</name>
</gene>
<accession>A0AA36DW16</accession>
<sequence length="70" mass="7792">MNLVRDEEKEVYPAAPMTGENSCGKGAMCGKSAPLELSKEKEDLESRKSRSTYISGNSSPEEDDYEEEEE</sequence>
<feature type="compositionally biased region" description="Basic and acidic residues" evidence="1">
    <location>
        <begin position="1"/>
        <end position="11"/>
    </location>
</feature>